<proteinExistence type="predicted"/>
<evidence type="ECO:0000313" key="3">
    <source>
        <dbReference type="EMBL" id="PKV97947.1"/>
    </source>
</evidence>
<accession>A0A2N3WVP5</accession>
<reference evidence="3 4" key="1">
    <citation type="submission" date="2017-12" db="EMBL/GenBank/DDBJ databases">
        <title>Sequencing the genomes of 1000 Actinobacteria strains.</title>
        <authorList>
            <person name="Klenk H.-P."/>
        </authorList>
    </citation>
    <scope>NUCLEOTIDE SEQUENCE [LARGE SCALE GENOMIC DNA]</scope>
    <source>
        <strain evidence="3 4">DSM 45165</strain>
    </source>
</reference>
<sequence length="184" mass="19483">MVALGDTNYGMNNDTSNKHQQTSSDGKFHSPGDQAPPDVNNEWIPPGDVGKPPPVPGGAEHPGKGVTAVNTEAMRTFAKNMQTLADGPLKDLPAKLDGIQLKPGVFLTAQSKIATPIQGTNQLRDATRTAIHDLCKALDEVADAVTKASKAYDNADEVNKMSADDYNQYFNTVSGHITGAGQKP</sequence>
<reference evidence="2 5" key="2">
    <citation type="submission" date="2020-08" db="EMBL/GenBank/DDBJ databases">
        <title>Amycolatopsis echigonensis JCM 21831.</title>
        <authorList>
            <person name="Tedsree N."/>
            <person name="Kuncharoen N."/>
            <person name="Likhitwitayawuid K."/>
            <person name="Tanasupawat S."/>
        </authorList>
    </citation>
    <scope>NUCLEOTIDE SEQUENCE [LARGE SCALE GENOMIC DNA]</scope>
    <source>
        <strain evidence="2 5">JCM 21831</strain>
    </source>
</reference>
<dbReference type="Proteomes" id="UP000233750">
    <property type="component" value="Unassembled WGS sequence"/>
</dbReference>
<dbReference type="Proteomes" id="UP000550260">
    <property type="component" value="Unassembled WGS sequence"/>
</dbReference>
<dbReference type="EMBL" id="PJMY01000003">
    <property type="protein sequence ID" value="PKV97947.1"/>
    <property type="molecule type" value="Genomic_DNA"/>
</dbReference>
<organism evidence="3 4">
    <name type="scientific">Amycolatopsis echigonensis</name>
    <dbReference type="NCBI Taxonomy" id="2576905"/>
    <lineage>
        <taxon>Bacteria</taxon>
        <taxon>Bacillati</taxon>
        <taxon>Actinomycetota</taxon>
        <taxon>Actinomycetes</taxon>
        <taxon>Pseudonocardiales</taxon>
        <taxon>Pseudonocardiaceae</taxon>
        <taxon>Amycolatopsis</taxon>
    </lineage>
</organism>
<evidence type="ECO:0000313" key="2">
    <source>
        <dbReference type="EMBL" id="MBB2504631.1"/>
    </source>
</evidence>
<protein>
    <submittedName>
        <fullName evidence="3">Uncharacterized protein</fullName>
    </submittedName>
</protein>
<gene>
    <name evidence="3" type="ORF">ATK30_8950</name>
    <name evidence="2" type="ORF">H5411_36515</name>
</gene>
<dbReference type="OrthoDB" id="3616523at2"/>
<dbReference type="EMBL" id="JACJHR010000077">
    <property type="protein sequence ID" value="MBB2504631.1"/>
    <property type="molecule type" value="Genomic_DNA"/>
</dbReference>
<accession>A0A8E2B847</accession>
<evidence type="ECO:0000256" key="1">
    <source>
        <dbReference type="SAM" id="MobiDB-lite"/>
    </source>
</evidence>
<dbReference type="AlphaFoldDB" id="A0A2N3WVP5"/>
<feature type="region of interest" description="Disordered" evidence="1">
    <location>
        <begin position="1"/>
        <end position="65"/>
    </location>
</feature>
<dbReference type="RefSeq" id="WP_101440585.1">
    <property type="nucleotide sequence ID" value="NZ_JACJHR010000077.1"/>
</dbReference>
<name>A0A2N3WVP5_9PSEU</name>
<keyword evidence="4" id="KW-1185">Reference proteome</keyword>
<evidence type="ECO:0000313" key="4">
    <source>
        <dbReference type="Proteomes" id="UP000233750"/>
    </source>
</evidence>
<evidence type="ECO:0000313" key="5">
    <source>
        <dbReference type="Proteomes" id="UP000550260"/>
    </source>
</evidence>
<feature type="compositionally biased region" description="Polar residues" evidence="1">
    <location>
        <begin position="9"/>
        <end position="25"/>
    </location>
</feature>
<comment type="caution">
    <text evidence="3">The sequence shown here is derived from an EMBL/GenBank/DDBJ whole genome shotgun (WGS) entry which is preliminary data.</text>
</comment>